<keyword evidence="5" id="KW-0560">Oxidoreductase</keyword>
<evidence type="ECO:0000313" key="8">
    <source>
        <dbReference type="EMBL" id="GAA3384113.1"/>
    </source>
</evidence>
<evidence type="ECO:0000256" key="1">
    <source>
        <dbReference type="ARBA" id="ARBA00001974"/>
    </source>
</evidence>
<dbReference type="SUPFAM" id="SSF47203">
    <property type="entry name" value="Acyl-CoA dehydrogenase C-terminal domain-like"/>
    <property type="match status" value="1"/>
</dbReference>
<organism evidence="8 9">
    <name type="scientific">Cryptosporangium minutisporangium</name>
    <dbReference type="NCBI Taxonomy" id="113569"/>
    <lineage>
        <taxon>Bacteria</taxon>
        <taxon>Bacillati</taxon>
        <taxon>Actinomycetota</taxon>
        <taxon>Actinomycetes</taxon>
        <taxon>Cryptosporangiales</taxon>
        <taxon>Cryptosporangiaceae</taxon>
        <taxon>Cryptosporangium</taxon>
    </lineage>
</organism>
<reference evidence="9" key="1">
    <citation type="journal article" date="2019" name="Int. J. Syst. Evol. Microbiol.">
        <title>The Global Catalogue of Microorganisms (GCM) 10K type strain sequencing project: providing services to taxonomists for standard genome sequencing and annotation.</title>
        <authorList>
            <consortium name="The Broad Institute Genomics Platform"/>
            <consortium name="The Broad Institute Genome Sequencing Center for Infectious Disease"/>
            <person name="Wu L."/>
            <person name="Ma J."/>
        </authorList>
    </citation>
    <scope>NUCLEOTIDE SEQUENCE [LARGE SCALE GENOMIC DNA]</scope>
    <source>
        <strain evidence="9">JCM 9458</strain>
    </source>
</reference>
<accession>A0ABP6SS24</accession>
<evidence type="ECO:0000313" key="9">
    <source>
        <dbReference type="Proteomes" id="UP001501676"/>
    </source>
</evidence>
<keyword evidence="3" id="KW-0285">Flavoprotein</keyword>
<evidence type="ECO:0000256" key="5">
    <source>
        <dbReference type="ARBA" id="ARBA00023002"/>
    </source>
</evidence>
<dbReference type="InterPro" id="IPR009100">
    <property type="entry name" value="AcylCoA_DH/oxidase_NM_dom_sf"/>
</dbReference>
<comment type="caution">
    <text evidence="8">The sequence shown here is derived from an EMBL/GenBank/DDBJ whole genome shotgun (WGS) entry which is preliminary data.</text>
</comment>
<evidence type="ECO:0000256" key="3">
    <source>
        <dbReference type="ARBA" id="ARBA00022630"/>
    </source>
</evidence>
<dbReference type="InterPro" id="IPR009075">
    <property type="entry name" value="AcylCo_DH/oxidase_C"/>
</dbReference>
<protein>
    <submittedName>
        <fullName evidence="8">Acyl-CoA dehydrogenase family protein</fullName>
    </submittedName>
</protein>
<evidence type="ECO:0000259" key="7">
    <source>
        <dbReference type="Pfam" id="PF02771"/>
    </source>
</evidence>
<evidence type="ECO:0000256" key="4">
    <source>
        <dbReference type="ARBA" id="ARBA00022827"/>
    </source>
</evidence>
<evidence type="ECO:0000256" key="2">
    <source>
        <dbReference type="ARBA" id="ARBA00009347"/>
    </source>
</evidence>
<dbReference type="RefSeq" id="WP_345727007.1">
    <property type="nucleotide sequence ID" value="NZ_BAAAYN010000006.1"/>
</dbReference>
<name>A0ABP6SS24_9ACTN</name>
<dbReference type="PANTHER" id="PTHR43884:SF20">
    <property type="entry name" value="ACYL-COA DEHYDROGENASE FADE28"/>
    <property type="match status" value="1"/>
</dbReference>
<comment type="cofactor">
    <cofactor evidence="1">
        <name>FAD</name>
        <dbReference type="ChEBI" id="CHEBI:57692"/>
    </cofactor>
</comment>
<dbReference type="InterPro" id="IPR013786">
    <property type="entry name" value="AcylCoA_DH/ox_N"/>
</dbReference>
<dbReference type="InterPro" id="IPR037069">
    <property type="entry name" value="AcylCoA_DH/ox_N_sf"/>
</dbReference>
<dbReference type="Pfam" id="PF00441">
    <property type="entry name" value="Acyl-CoA_dh_1"/>
    <property type="match status" value="1"/>
</dbReference>
<evidence type="ECO:0000259" key="6">
    <source>
        <dbReference type="Pfam" id="PF00441"/>
    </source>
</evidence>
<dbReference type="InterPro" id="IPR036250">
    <property type="entry name" value="AcylCo_DH-like_C"/>
</dbReference>
<feature type="domain" description="Acyl-CoA dehydrogenase/oxidase N-terminal" evidence="7">
    <location>
        <begin position="6"/>
        <end position="101"/>
    </location>
</feature>
<dbReference type="Gene3D" id="1.20.140.10">
    <property type="entry name" value="Butyryl-CoA Dehydrogenase, subunit A, domain 3"/>
    <property type="match status" value="1"/>
</dbReference>
<dbReference type="Pfam" id="PF02771">
    <property type="entry name" value="Acyl-CoA_dh_N"/>
    <property type="match status" value="1"/>
</dbReference>
<dbReference type="PANTHER" id="PTHR43884">
    <property type="entry name" value="ACYL-COA DEHYDROGENASE"/>
    <property type="match status" value="1"/>
</dbReference>
<feature type="domain" description="Acyl-CoA dehydrogenase/oxidase C-terminal" evidence="6">
    <location>
        <begin position="184"/>
        <end position="320"/>
    </location>
</feature>
<proteinExistence type="inferred from homology"/>
<dbReference type="Proteomes" id="UP001501676">
    <property type="component" value="Unassembled WGS sequence"/>
</dbReference>
<dbReference type="SUPFAM" id="SSF56645">
    <property type="entry name" value="Acyl-CoA dehydrogenase NM domain-like"/>
    <property type="match status" value="1"/>
</dbReference>
<keyword evidence="4" id="KW-0274">FAD</keyword>
<sequence length="323" mass="33819">MRFALTDEQRAFADALDALLAAADVPAATRRWADGDPADGLHLWGRLADLGVTALGVPEEHGGLGGTPLDVAVALERLGYHGVPGPWIESVALAPALLADAAPEVLPELAKGTARVTCAALPWAPHALDADTATHVYLLTGGALSRARVDRPLRSVDPARALAPLTPEETIGTVDDRVVDQVALGTAAWLVGAGQRLLDDTVAYVTARRQFGRLIGEYQAVKHALADVRVGLDFARPLVGGAARSLGSAVTPEDASREVSAAKVLASDAAHRAARTALQLHGAIGYTREFDLSLWLLRVRALLGAWGTPAFHRARIAASLRGA</sequence>
<dbReference type="Gene3D" id="1.10.540.10">
    <property type="entry name" value="Acyl-CoA dehydrogenase/oxidase, N-terminal domain"/>
    <property type="match status" value="1"/>
</dbReference>
<gene>
    <name evidence="8" type="ORF">GCM10020369_12600</name>
</gene>
<keyword evidence="9" id="KW-1185">Reference proteome</keyword>
<comment type="similarity">
    <text evidence="2">Belongs to the acyl-CoA dehydrogenase family.</text>
</comment>
<dbReference type="EMBL" id="BAAAYN010000006">
    <property type="protein sequence ID" value="GAA3384113.1"/>
    <property type="molecule type" value="Genomic_DNA"/>
</dbReference>